<protein>
    <submittedName>
        <fullName evidence="2">Uncharacterized protein</fullName>
    </submittedName>
</protein>
<sequence>MEIIRPAEFYKKKTDAEYLADAVVPLQMRFTRSEENVSWPGKSANCLSPIAYHACVKSVCSESSRDYTATGLVGGQKGAFRSVGLRHPNANPQGQALSKDHDSGRQGENPQQLNAEKGLPKPGKVEQTPPLPAIQQAGFAENAQVKLSGDPVMAGADEKALLQKSVDIQESATLKNEGNPEIPMAAGQQLNSDRATENPLKGSSIDGHTGRMDAKSLSQANNIQTPAAASHQAIIETGKREGYQLKYQFKFRQGEYVTVERAGAAANRFKIIASSSELRHQLMAANPHTPDSDWIIQGGDDKRKPLYPDPEHRQQRHEPRQQEDDE</sequence>
<keyword evidence="3" id="KW-1185">Reference proteome</keyword>
<gene>
    <name evidence="2" type="ORF">EDC52_104107</name>
</gene>
<evidence type="ECO:0000313" key="3">
    <source>
        <dbReference type="Proteomes" id="UP000295719"/>
    </source>
</evidence>
<feature type="region of interest" description="Disordered" evidence="1">
    <location>
        <begin position="283"/>
        <end position="326"/>
    </location>
</feature>
<dbReference type="AlphaFoldDB" id="A0A4R3YUI9"/>
<evidence type="ECO:0000313" key="2">
    <source>
        <dbReference type="EMBL" id="TCV96667.1"/>
    </source>
</evidence>
<accession>A0A4R3YUI9</accession>
<dbReference type="EMBL" id="SMCR01000004">
    <property type="protein sequence ID" value="TCV96667.1"/>
    <property type="molecule type" value="Genomic_DNA"/>
</dbReference>
<feature type="compositionally biased region" description="Basic and acidic residues" evidence="1">
    <location>
        <begin position="299"/>
        <end position="326"/>
    </location>
</feature>
<comment type="caution">
    <text evidence="2">The sequence shown here is derived from an EMBL/GenBank/DDBJ whole genome shotgun (WGS) entry which is preliminary data.</text>
</comment>
<organism evidence="2 3">
    <name type="scientific">Biostraticola tofi</name>
    <dbReference type="NCBI Taxonomy" id="466109"/>
    <lineage>
        <taxon>Bacteria</taxon>
        <taxon>Pseudomonadati</taxon>
        <taxon>Pseudomonadota</taxon>
        <taxon>Gammaproteobacteria</taxon>
        <taxon>Enterobacterales</taxon>
        <taxon>Bruguierivoracaceae</taxon>
        <taxon>Biostraticola</taxon>
    </lineage>
</organism>
<dbReference type="RefSeq" id="WP_131865251.1">
    <property type="nucleotide sequence ID" value="NZ_SMCR01000004.1"/>
</dbReference>
<reference evidence="2 3" key="1">
    <citation type="submission" date="2019-03" db="EMBL/GenBank/DDBJ databases">
        <title>Genomic Encyclopedia of Type Strains, Phase IV (KMG-IV): sequencing the most valuable type-strain genomes for metagenomic binning, comparative biology and taxonomic classification.</title>
        <authorList>
            <person name="Goeker M."/>
        </authorList>
    </citation>
    <scope>NUCLEOTIDE SEQUENCE [LARGE SCALE GENOMIC DNA]</scope>
    <source>
        <strain evidence="2 3">DSM 19580</strain>
    </source>
</reference>
<proteinExistence type="predicted"/>
<dbReference type="Proteomes" id="UP000295719">
    <property type="component" value="Unassembled WGS sequence"/>
</dbReference>
<name>A0A4R3YUI9_9GAMM</name>
<evidence type="ECO:0000256" key="1">
    <source>
        <dbReference type="SAM" id="MobiDB-lite"/>
    </source>
</evidence>
<feature type="region of interest" description="Disordered" evidence="1">
    <location>
        <begin position="82"/>
        <end position="130"/>
    </location>
</feature>